<comment type="caution">
    <text evidence="8">The sequence shown here is derived from an EMBL/GenBank/DDBJ whole genome shotgun (WGS) entry which is preliminary data.</text>
</comment>
<accession>A0ABD3QR72</accession>
<organism evidence="8 9">
    <name type="scientific">Cyclotella cryptica</name>
    <dbReference type="NCBI Taxonomy" id="29204"/>
    <lineage>
        <taxon>Eukaryota</taxon>
        <taxon>Sar</taxon>
        <taxon>Stramenopiles</taxon>
        <taxon>Ochrophyta</taxon>
        <taxon>Bacillariophyta</taxon>
        <taxon>Coscinodiscophyceae</taxon>
        <taxon>Thalassiosirophycidae</taxon>
        <taxon>Stephanodiscales</taxon>
        <taxon>Stephanodiscaceae</taxon>
        <taxon>Cyclotella</taxon>
    </lineage>
</organism>
<keyword evidence="6" id="KW-0812">Transmembrane</keyword>
<protein>
    <recommendedName>
        <fullName evidence="7">UDP-galactopyranose mutase C-terminal domain-containing protein</fullName>
    </recommendedName>
</protein>
<dbReference type="InterPro" id="IPR004379">
    <property type="entry name" value="UDP-GALP_mutase"/>
</dbReference>
<name>A0ABD3QR72_9STRA</name>
<dbReference type="Gene3D" id="3.40.50.720">
    <property type="entry name" value="NAD(P)-binding Rossmann-like Domain"/>
    <property type="match status" value="3"/>
</dbReference>
<evidence type="ECO:0000256" key="3">
    <source>
        <dbReference type="ARBA" id="ARBA00022630"/>
    </source>
</evidence>
<reference evidence="8 9" key="1">
    <citation type="journal article" date="2020" name="G3 (Bethesda)">
        <title>Improved Reference Genome for Cyclotella cryptica CCMP332, a Model for Cell Wall Morphogenesis, Salinity Adaptation, and Lipid Production in Diatoms (Bacillariophyta).</title>
        <authorList>
            <person name="Roberts W.R."/>
            <person name="Downey K.M."/>
            <person name="Ruck E.C."/>
            <person name="Traller J.C."/>
            <person name="Alverson A.J."/>
        </authorList>
    </citation>
    <scope>NUCLEOTIDE SEQUENCE [LARGE SCALE GENOMIC DNA]</scope>
    <source>
        <strain evidence="8 9">CCMP332</strain>
    </source>
</reference>
<dbReference type="SUPFAM" id="SSF54373">
    <property type="entry name" value="FAD-linked reductases, C-terminal domain"/>
    <property type="match status" value="1"/>
</dbReference>
<sequence length="541" mass="62957">MTTVMSFSHPEDDNPVHSYAYLTHYSLFIGEECNFKFKLRVGRLIKVVGIHEIWQDELLKQQHHQAIMPPPIRRAGTAHRTNNHCRVLLPAVSPFITFVVIVATVWLYMLSSYSPPSSILSLPPSSKRYPLRASSTMEKSPTSSIRQDEVFDRTYDNCIVGSGLSGSTIAQQYAALNQTCLVIEKRSHIGGNCYDYIDDETTIRVSLYGAHLFHTNSERVWEYVHRFGEWVNYEHRVLGKVEGKYVPIPVNIDTVNALFDLNIQNEEEMNEWLAKEQVKFSDSNGNVREAQNSEEVALARVGPRLYELIFHPYTLKQWDKEPSDLGPEVLSRIPVRNNRDGRYFSDNYQALPKEGYTSIIQNMLDSPLITVVTDTDYFRVKDRIRCRRLYYTGPIDAYFNHLGWPKLEYRSLSFERAVQHNTQYFQPAAVVNHPQRRDHESGQEVDYTRIVEYKHFLNQTSDHTVYFIERSTDEGEPYYPVPNAKNKELYKRYQEMARKEEGVRFVGRLANYKYFNMDEAILNALEVVDEDTGRIEKDVNR</sequence>
<dbReference type="PANTHER" id="PTHR21197:SF0">
    <property type="entry name" value="UDP-GALACTOPYRANOSE MUTASE"/>
    <property type="match status" value="1"/>
</dbReference>
<dbReference type="SUPFAM" id="SSF51971">
    <property type="entry name" value="Nucleotide-binding domain"/>
    <property type="match status" value="1"/>
</dbReference>
<evidence type="ECO:0000256" key="1">
    <source>
        <dbReference type="ARBA" id="ARBA00001974"/>
    </source>
</evidence>
<dbReference type="GO" id="GO:0016853">
    <property type="term" value="F:isomerase activity"/>
    <property type="evidence" value="ECO:0007669"/>
    <property type="project" value="UniProtKB-KW"/>
</dbReference>
<comment type="cofactor">
    <cofactor evidence="1">
        <name>FAD</name>
        <dbReference type="ChEBI" id="CHEBI:57692"/>
    </cofactor>
</comment>
<keyword evidence="5" id="KW-0413">Isomerase</keyword>
<dbReference type="Pfam" id="PF03275">
    <property type="entry name" value="GLF"/>
    <property type="match status" value="1"/>
</dbReference>
<dbReference type="InterPro" id="IPR015899">
    <property type="entry name" value="UDP-GalPyranose_mutase_C"/>
</dbReference>
<dbReference type="Proteomes" id="UP001516023">
    <property type="component" value="Unassembled WGS sequence"/>
</dbReference>
<feature type="transmembrane region" description="Helical" evidence="6">
    <location>
        <begin position="87"/>
        <end position="109"/>
    </location>
</feature>
<keyword evidence="9" id="KW-1185">Reference proteome</keyword>
<keyword evidence="6" id="KW-0472">Membrane</keyword>
<comment type="similarity">
    <text evidence="2">Belongs to the UDP-galactopyranose/dTDP-fucopyranose mutase family.</text>
</comment>
<dbReference type="EMBL" id="JABMIG020000018">
    <property type="protein sequence ID" value="KAL3802669.1"/>
    <property type="molecule type" value="Genomic_DNA"/>
</dbReference>
<dbReference type="PANTHER" id="PTHR21197">
    <property type="entry name" value="UDP-GALACTOPYRANOSE MUTASE"/>
    <property type="match status" value="1"/>
</dbReference>
<gene>
    <name evidence="8" type="ORF">HJC23_011993</name>
</gene>
<keyword evidence="3" id="KW-0285">Flavoprotein</keyword>
<proteinExistence type="inferred from homology"/>
<evidence type="ECO:0000256" key="2">
    <source>
        <dbReference type="ARBA" id="ARBA00009321"/>
    </source>
</evidence>
<dbReference type="Pfam" id="PF13450">
    <property type="entry name" value="NAD_binding_8"/>
    <property type="match status" value="1"/>
</dbReference>
<evidence type="ECO:0000313" key="8">
    <source>
        <dbReference type="EMBL" id="KAL3802669.1"/>
    </source>
</evidence>
<keyword evidence="4" id="KW-0274">FAD</keyword>
<feature type="domain" description="UDP-galactopyranose mutase C-terminal" evidence="7">
    <location>
        <begin position="309"/>
        <end position="514"/>
    </location>
</feature>
<keyword evidence="6" id="KW-1133">Transmembrane helix</keyword>
<evidence type="ECO:0000259" key="7">
    <source>
        <dbReference type="Pfam" id="PF03275"/>
    </source>
</evidence>
<evidence type="ECO:0000256" key="4">
    <source>
        <dbReference type="ARBA" id="ARBA00022827"/>
    </source>
</evidence>
<dbReference type="AlphaFoldDB" id="A0ABD3QR72"/>
<evidence type="ECO:0000256" key="5">
    <source>
        <dbReference type="ARBA" id="ARBA00023235"/>
    </source>
</evidence>
<evidence type="ECO:0000313" key="9">
    <source>
        <dbReference type="Proteomes" id="UP001516023"/>
    </source>
</evidence>
<dbReference type="NCBIfam" id="TIGR00031">
    <property type="entry name" value="UDP-GALP_mutase"/>
    <property type="match status" value="1"/>
</dbReference>
<evidence type="ECO:0000256" key="6">
    <source>
        <dbReference type="SAM" id="Phobius"/>
    </source>
</evidence>